<dbReference type="Proteomes" id="UP000265614">
    <property type="component" value="Unassembled WGS sequence"/>
</dbReference>
<dbReference type="InterPro" id="IPR001206">
    <property type="entry name" value="Diacylglycerol_kinase_cat_dom"/>
</dbReference>
<dbReference type="GO" id="GO:0008654">
    <property type="term" value="P:phospholipid biosynthetic process"/>
    <property type="evidence" value="ECO:0007669"/>
    <property type="project" value="UniProtKB-KW"/>
</dbReference>
<comment type="similarity">
    <text evidence="2">Belongs to the diacylglycerol/lipid kinase family.</text>
</comment>
<protein>
    <recommendedName>
        <fullName evidence="9">DAGKc domain-containing protein</fullName>
    </recommendedName>
</protein>
<keyword evidence="6" id="KW-0067">ATP-binding</keyword>
<dbReference type="GO" id="GO:0005886">
    <property type="term" value="C:plasma membrane"/>
    <property type="evidence" value="ECO:0007669"/>
    <property type="project" value="TreeGrafter"/>
</dbReference>
<evidence type="ECO:0000313" key="11">
    <source>
        <dbReference type="Proteomes" id="UP000265614"/>
    </source>
</evidence>
<dbReference type="AlphaFoldDB" id="A0A3A3YP35"/>
<dbReference type="InterPro" id="IPR016064">
    <property type="entry name" value="NAD/diacylglycerol_kinase_sf"/>
</dbReference>
<feature type="domain" description="DAGKc" evidence="9">
    <location>
        <begin position="1"/>
        <end position="123"/>
    </location>
</feature>
<proteinExistence type="inferred from homology"/>
<sequence>MTGGAAGSGRAARLLTPVLARLRAAGVAVVPVGGPGPLSAERQLREALRHGVDAVVALGGDGTVHLALQQVAATPVRLGVVPAGSGDDVARSLGLPRDADAALDAVLAGHWSPVDAGLLDAPGGERWFLSVLCAGYDAVVAERARALRRPRGPARYPAAAVAALPALRARPYRLVLDGREVQEEAVLLAVGSGSTYGGGLRICPGADPHDGLLDVVLVRPLAVPRLAALLPRIYAGSHLGHPAVVAHRARVVRVEPAGAGRGPACAARGTRAAPPGAWADGEPVAPLPVTVRAVPGAVRVLGAPGPRHVASRA</sequence>
<evidence type="ECO:0000256" key="6">
    <source>
        <dbReference type="ARBA" id="ARBA00022840"/>
    </source>
</evidence>
<dbReference type="SUPFAM" id="SSF111331">
    <property type="entry name" value="NAD kinase/diacylglycerol kinase-like"/>
    <property type="match status" value="1"/>
</dbReference>
<dbReference type="Gene3D" id="3.40.50.10330">
    <property type="entry name" value="Probable inorganic polyphosphate/atp-NAD kinase, domain 1"/>
    <property type="match status" value="1"/>
</dbReference>
<evidence type="ECO:0000256" key="7">
    <source>
        <dbReference type="ARBA" id="ARBA00023209"/>
    </source>
</evidence>
<evidence type="ECO:0000256" key="4">
    <source>
        <dbReference type="ARBA" id="ARBA00022741"/>
    </source>
</evidence>
<name>A0A3A3YP35_9ACTN</name>
<reference evidence="10 11" key="1">
    <citation type="submission" date="2018-09" db="EMBL/GenBank/DDBJ databases">
        <title>YIM 75000 draft genome.</title>
        <authorList>
            <person name="Tang S."/>
            <person name="Feng Y."/>
        </authorList>
    </citation>
    <scope>NUCLEOTIDE SEQUENCE [LARGE SCALE GENOMIC DNA]</scope>
    <source>
        <strain evidence="10 11">YIM 75000</strain>
    </source>
</reference>
<keyword evidence="7" id="KW-0594">Phospholipid biosynthesis</keyword>
<keyword evidence="8" id="KW-1208">Phospholipid metabolism</keyword>
<dbReference type="RefSeq" id="WP_119951763.1">
    <property type="nucleotide sequence ID" value="NZ_QZEZ01000010.1"/>
</dbReference>
<dbReference type="Pfam" id="PF00781">
    <property type="entry name" value="DAGK_cat"/>
    <property type="match status" value="1"/>
</dbReference>
<evidence type="ECO:0000256" key="2">
    <source>
        <dbReference type="ARBA" id="ARBA00005983"/>
    </source>
</evidence>
<organism evidence="10 11">
    <name type="scientific">Vallicoccus soli</name>
    <dbReference type="NCBI Taxonomy" id="2339232"/>
    <lineage>
        <taxon>Bacteria</taxon>
        <taxon>Bacillati</taxon>
        <taxon>Actinomycetota</taxon>
        <taxon>Actinomycetes</taxon>
        <taxon>Motilibacterales</taxon>
        <taxon>Vallicoccaceae</taxon>
        <taxon>Vallicoccus</taxon>
    </lineage>
</organism>
<dbReference type="PANTHER" id="PTHR12358:SF106">
    <property type="entry name" value="LIPID KINASE YEGS"/>
    <property type="match status" value="1"/>
</dbReference>
<evidence type="ECO:0000313" key="10">
    <source>
        <dbReference type="EMBL" id="RJK93171.1"/>
    </source>
</evidence>
<keyword evidence="7" id="KW-0444">Lipid biosynthesis</keyword>
<dbReference type="Pfam" id="PF19279">
    <property type="entry name" value="YegS_C"/>
    <property type="match status" value="1"/>
</dbReference>
<keyword evidence="3" id="KW-0808">Transferase</keyword>
<accession>A0A3A3YP35</accession>
<gene>
    <name evidence="10" type="ORF">D5H78_17345</name>
</gene>
<dbReference type="Gene3D" id="2.60.200.40">
    <property type="match status" value="1"/>
</dbReference>
<keyword evidence="7" id="KW-0443">Lipid metabolism</keyword>
<dbReference type="GO" id="GO:0005524">
    <property type="term" value="F:ATP binding"/>
    <property type="evidence" value="ECO:0007669"/>
    <property type="project" value="UniProtKB-KW"/>
</dbReference>
<evidence type="ECO:0000256" key="1">
    <source>
        <dbReference type="ARBA" id="ARBA00001946"/>
    </source>
</evidence>
<evidence type="ECO:0000256" key="3">
    <source>
        <dbReference type="ARBA" id="ARBA00022679"/>
    </source>
</evidence>
<keyword evidence="4" id="KW-0547">Nucleotide-binding</keyword>
<dbReference type="InterPro" id="IPR050187">
    <property type="entry name" value="Lipid_Phosphate_FormReg"/>
</dbReference>
<dbReference type="PROSITE" id="PS50146">
    <property type="entry name" value="DAGK"/>
    <property type="match status" value="1"/>
</dbReference>
<evidence type="ECO:0000256" key="5">
    <source>
        <dbReference type="ARBA" id="ARBA00022777"/>
    </source>
</evidence>
<keyword evidence="5" id="KW-0418">Kinase</keyword>
<dbReference type="PANTHER" id="PTHR12358">
    <property type="entry name" value="SPHINGOSINE KINASE"/>
    <property type="match status" value="1"/>
</dbReference>
<evidence type="ECO:0000259" key="9">
    <source>
        <dbReference type="PROSITE" id="PS50146"/>
    </source>
</evidence>
<comment type="cofactor">
    <cofactor evidence="1">
        <name>Mg(2+)</name>
        <dbReference type="ChEBI" id="CHEBI:18420"/>
    </cofactor>
</comment>
<dbReference type="GO" id="GO:0004143">
    <property type="term" value="F:ATP-dependent diacylglycerol kinase activity"/>
    <property type="evidence" value="ECO:0007669"/>
    <property type="project" value="TreeGrafter"/>
</dbReference>
<keyword evidence="11" id="KW-1185">Reference proteome</keyword>
<comment type="caution">
    <text evidence="10">The sequence shown here is derived from an EMBL/GenBank/DDBJ whole genome shotgun (WGS) entry which is preliminary data.</text>
</comment>
<dbReference type="OrthoDB" id="142078at2"/>
<dbReference type="EMBL" id="QZEZ01000010">
    <property type="protein sequence ID" value="RJK93171.1"/>
    <property type="molecule type" value="Genomic_DNA"/>
</dbReference>
<dbReference type="InterPro" id="IPR017438">
    <property type="entry name" value="ATP-NAD_kinase_N"/>
</dbReference>
<evidence type="ECO:0000256" key="8">
    <source>
        <dbReference type="ARBA" id="ARBA00023264"/>
    </source>
</evidence>
<dbReference type="InterPro" id="IPR045540">
    <property type="entry name" value="YegS/DAGK_C"/>
</dbReference>